<sequence length="303" mass="33049">MSKKLVSLFLVLLLAFGAAASSAEGAGIVVTDMMGREITLSEPATRIVVMQPSDCEILCAIGCEEAIVGRGQYVDYPASILEVPVVQSGAETNVEEILALQPQVVLMNSMSQSEEQVKQLEENGVQVVVSTTSNIESVYTAIQLIGKLMGKDTEAEAVIADMQATFDEIKAKVSGETKKVYFEISPPPYLYTAGSSSYMNELAEICGITNIFADQEDAWLMISEEQVIERDPDYIVLITNMGSAGVEEILSREGWSDISAIKNRKVFNDEDSCMARPSPRLKDAAIELYNFVYEIEAEEKPAA</sequence>
<feature type="chain" id="PRO_5004789407" evidence="2">
    <location>
        <begin position="21"/>
        <end position="303"/>
    </location>
</feature>
<feature type="signal peptide" evidence="2">
    <location>
        <begin position="1"/>
        <end position="20"/>
    </location>
</feature>
<accession>W0FNS2</accession>
<evidence type="ECO:0000259" key="3">
    <source>
        <dbReference type="PROSITE" id="PS50983"/>
    </source>
</evidence>
<evidence type="ECO:0000256" key="2">
    <source>
        <dbReference type="SAM" id="SignalP"/>
    </source>
</evidence>
<dbReference type="GO" id="GO:0071281">
    <property type="term" value="P:cellular response to iron ion"/>
    <property type="evidence" value="ECO:0007669"/>
    <property type="project" value="TreeGrafter"/>
</dbReference>
<name>W0FNS2_9BACT</name>
<protein>
    <submittedName>
        <fullName evidence="4">ABC transporter substrate-binding protein</fullName>
    </submittedName>
</protein>
<dbReference type="PROSITE" id="PS50983">
    <property type="entry name" value="FE_B12_PBP"/>
    <property type="match status" value="1"/>
</dbReference>
<dbReference type="InterPro" id="IPR050902">
    <property type="entry name" value="ABC_Transporter_SBP"/>
</dbReference>
<dbReference type="Gene3D" id="3.40.50.1980">
    <property type="entry name" value="Nitrogenase molybdenum iron protein domain"/>
    <property type="match status" value="2"/>
</dbReference>
<dbReference type="PANTHER" id="PTHR30535">
    <property type="entry name" value="VITAMIN B12-BINDING PROTEIN"/>
    <property type="match status" value="1"/>
</dbReference>
<dbReference type="InterPro" id="IPR002491">
    <property type="entry name" value="ABC_transptr_periplasmic_BD"/>
</dbReference>
<dbReference type="NCBIfam" id="NF038402">
    <property type="entry name" value="TroA_like"/>
    <property type="match status" value="1"/>
</dbReference>
<dbReference type="SUPFAM" id="SSF53807">
    <property type="entry name" value="Helical backbone' metal receptor"/>
    <property type="match status" value="1"/>
</dbReference>
<dbReference type="InterPro" id="IPR054828">
    <property type="entry name" value="Vit_B12_bind_prot"/>
</dbReference>
<dbReference type="AlphaFoldDB" id="W0FNS2"/>
<dbReference type="EMBL" id="KC246801">
    <property type="protein sequence ID" value="AHF24650.1"/>
    <property type="molecule type" value="Genomic_DNA"/>
</dbReference>
<dbReference type="Pfam" id="PF01497">
    <property type="entry name" value="Peripla_BP_2"/>
    <property type="match status" value="1"/>
</dbReference>
<proteinExistence type="predicted"/>
<feature type="domain" description="Fe/B12 periplasmic-binding" evidence="3">
    <location>
        <begin position="46"/>
        <end position="303"/>
    </location>
</feature>
<dbReference type="PANTHER" id="PTHR30535:SF34">
    <property type="entry name" value="MOLYBDATE-BINDING PROTEIN MOLA"/>
    <property type="match status" value="1"/>
</dbReference>
<keyword evidence="1 2" id="KW-0732">Signal</keyword>
<evidence type="ECO:0000313" key="4">
    <source>
        <dbReference type="EMBL" id="AHF24650.1"/>
    </source>
</evidence>
<organism evidence="4">
    <name type="scientific">uncultured bacterium Contig13</name>
    <dbReference type="NCBI Taxonomy" id="1393410"/>
    <lineage>
        <taxon>Bacteria</taxon>
        <taxon>environmental samples</taxon>
    </lineage>
</organism>
<evidence type="ECO:0000256" key="1">
    <source>
        <dbReference type="ARBA" id="ARBA00022729"/>
    </source>
</evidence>
<reference evidence="4" key="1">
    <citation type="journal article" date="2013" name="PLoS ONE">
        <title>Metagenomic insights into the carbohydrate-active enzymes carried by the microorganisms adhering to solid digesta in the rumen of cows.</title>
        <authorList>
            <person name="Wang L."/>
            <person name="Hatem A."/>
            <person name="Catalyurek U.V."/>
            <person name="Morrison M."/>
            <person name="Yu Z."/>
        </authorList>
    </citation>
    <scope>NUCLEOTIDE SEQUENCE</scope>
</reference>